<name>A0ABV4CPC1_9PSEU</name>
<reference evidence="2 3" key="1">
    <citation type="submission" date="2024-08" db="EMBL/GenBank/DDBJ databases">
        <title>Genome mining of Saccharopolyspora cebuensis PGLac3 from Nigerian medicinal plant.</title>
        <authorList>
            <person name="Ezeobiora C.E."/>
            <person name="Igbokwe N.H."/>
            <person name="Amin D.H."/>
            <person name="Mendie U.E."/>
        </authorList>
    </citation>
    <scope>NUCLEOTIDE SEQUENCE [LARGE SCALE GENOMIC DNA]</scope>
    <source>
        <strain evidence="2 3">PGLac3</strain>
    </source>
</reference>
<dbReference type="RefSeq" id="WP_345367031.1">
    <property type="nucleotide sequence ID" value="NZ_BAABII010000017.1"/>
</dbReference>
<keyword evidence="1" id="KW-0472">Membrane</keyword>
<organism evidence="2 3">
    <name type="scientific">Saccharopolyspora cebuensis</name>
    <dbReference type="NCBI Taxonomy" id="418759"/>
    <lineage>
        <taxon>Bacteria</taxon>
        <taxon>Bacillati</taxon>
        <taxon>Actinomycetota</taxon>
        <taxon>Actinomycetes</taxon>
        <taxon>Pseudonocardiales</taxon>
        <taxon>Pseudonocardiaceae</taxon>
        <taxon>Saccharopolyspora</taxon>
    </lineage>
</organism>
<keyword evidence="3" id="KW-1185">Reference proteome</keyword>
<evidence type="ECO:0000313" key="3">
    <source>
        <dbReference type="Proteomes" id="UP001564626"/>
    </source>
</evidence>
<proteinExistence type="predicted"/>
<comment type="caution">
    <text evidence="2">The sequence shown here is derived from an EMBL/GenBank/DDBJ whole genome shotgun (WGS) entry which is preliminary data.</text>
</comment>
<feature type="transmembrane region" description="Helical" evidence="1">
    <location>
        <begin position="7"/>
        <end position="27"/>
    </location>
</feature>
<protein>
    <submittedName>
        <fullName evidence="2">Uncharacterized protein</fullName>
    </submittedName>
</protein>
<keyword evidence="1" id="KW-1133">Transmembrane helix</keyword>
<sequence>MQNNSRTIVSVVGSMMMVLATVVFAAWGPPQEHPTPAASVSTIEHVQR</sequence>
<keyword evidence="1" id="KW-0812">Transmembrane</keyword>
<evidence type="ECO:0000256" key="1">
    <source>
        <dbReference type="SAM" id="Phobius"/>
    </source>
</evidence>
<dbReference type="EMBL" id="JBGEHV010000071">
    <property type="protein sequence ID" value="MEY8042947.1"/>
    <property type="molecule type" value="Genomic_DNA"/>
</dbReference>
<dbReference type="Proteomes" id="UP001564626">
    <property type="component" value="Unassembled WGS sequence"/>
</dbReference>
<gene>
    <name evidence="2" type="ORF">AB8O55_26365</name>
</gene>
<accession>A0ABV4CPC1</accession>
<evidence type="ECO:0000313" key="2">
    <source>
        <dbReference type="EMBL" id="MEY8042947.1"/>
    </source>
</evidence>